<reference evidence="4" key="1">
    <citation type="submission" date="2016-09" db="EMBL/GenBank/DDBJ databases">
        <authorList>
            <person name="Greninger A.L."/>
            <person name="Jerome K.R."/>
            <person name="Mcnair B."/>
            <person name="Wallis C."/>
            <person name="Fang F."/>
        </authorList>
    </citation>
    <scope>NUCLEOTIDE SEQUENCE [LARGE SCALE GENOMIC DNA]</scope>
    <source>
        <strain evidence="4">BC1_M4</strain>
    </source>
</reference>
<evidence type="ECO:0000313" key="3">
    <source>
        <dbReference type="EMBL" id="ODR07244.1"/>
    </source>
</evidence>
<dbReference type="SUPFAM" id="SSF54593">
    <property type="entry name" value="Glyoxalase/Bleomycin resistance protein/Dihydroxybiphenyl dioxygenase"/>
    <property type="match status" value="1"/>
</dbReference>
<dbReference type="InterPro" id="IPR037523">
    <property type="entry name" value="VOC_core"/>
</dbReference>
<dbReference type="Proteomes" id="UP000094224">
    <property type="component" value="Unassembled WGS sequence"/>
</dbReference>
<evidence type="ECO:0000259" key="2">
    <source>
        <dbReference type="PROSITE" id="PS51819"/>
    </source>
</evidence>
<name>A0A1E3SYN9_9MYCO</name>
<accession>A0A1E3SYN9</accession>
<feature type="domain" description="VOC" evidence="2">
    <location>
        <begin position="11"/>
        <end position="147"/>
    </location>
</feature>
<dbReference type="PANTHER" id="PTHR43048:SF3">
    <property type="entry name" value="METHYLMALONYL-COA EPIMERASE, MITOCHONDRIAL"/>
    <property type="match status" value="1"/>
</dbReference>
<dbReference type="STRING" id="243061.AWC25_17745"/>
<dbReference type="EMBL" id="MIHC01000013">
    <property type="protein sequence ID" value="ODR07244.1"/>
    <property type="molecule type" value="Genomic_DNA"/>
</dbReference>
<dbReference type="OrthoDB" id="317332at2"/>
<dbReference type="InterPro" id="IPR004360">
    <property type="entry name" value="Glyas_Fos-R_dOase_dom"/>
</dbReference>
<dbReference type="RefSeq" id="WP_069400009.1">
    <property type="nucleotide sequence ID" value="NZ_JACKTB010000087.1"/>
</dbReference>
<evidence type="ECO:0000313" key="4">
    <source>
        <dbReference type="Proteomes" id="UP000094224"/>
    </source>
</evidence>
<dbReference type="CDD" id="cd06587">
    <property type="entry name" value="VOC"/>
    <property type="match status" value="1"/>
</dbReference>
<dbReference type="GO" id="GO:0046872">
    <property type="term" value="F:metal ion binding"/>
    <property type="evidence" value="ECO:0007669"/>
    <property type="project" value="UniProtKB-KW"/>
</dbReference>
<dbReference type="InterPro" id="IPR029068">
    <property type="entry name" value="Glyas_Bleomycin-R_OHBP_Dase"/>
</dbReference>
<sequence>MIGEGVLDDLAFCHLVVGVTDMDRALTFYRDLLGLEVVFESLISGEPFDAVLHATRKQEGRVVGGLLGGLMIELLSIGAHPPKESKPGRRGITGIHNVSLSVTDLDDAHRRIVDAGYTPDQEPFEIGGVRMFFVKDPDGTPVEFIELPDGARSTYEMHRGVPLRMGPDR</sequence>
<keyword evidence="4" id="KW-1185">Reference proteome</keyword>
<dbReference type="GO" id="GO:0004493">
    <property type="term" value="F:methylmalonyl-CoA epimerase activity"/>
    <property type="evidence" value="ECO:0007669"/>
    <property type="project" value="TreeGrafter"/>
</dbReference>
<protein>
    <submittedName>
        <fullName evidence="3">Glyoxalase</fullName>
    </submittedName>
</protein>
<organism evidence="3 4">
    <name type="scientific">Mycobacterium sherrisii</name>
    <dbReference type="NCBI Taxonomy" id="243061"/>
    <lineage>
        <taxon>Bacteria</taxon>
        <taxon>Bacillati</taxon>
        <taxon>Actinomycetota</taxon>
        <taxon>Actinomycetes</taxon>
        <taxon>Mycobacteriales</taxon>
        <taxon>Mycobacteriaceae</taxon>
        <taxon>Mycobacterium</taxon>
        <taxon>Mycobacterium simiae complex</taxon>
    </lineage>
</organism>
<dbReference type="InterPro" id="IPR051785">
    <property type="entry name" value="MMCE/EMCE_epimerase"/>
</dbReference>
<evidence type="ECO:0000256" key="1">
    <source>
        <dbReference type="ARBA" id="ARBA00022723"/>
    </source>
</evidence>
<dbReference type="Gene3D" id="3.10.180.10">
    <property type="entry name" value="2,3-Dihydroxybiphenyl 1,2-Dioxygenase, domain 1"/>
    <property type="match status" value="1"/>
</dbReference>
<gene>
    <name evidence="3" type="ORF">BHQ21_09290</name>
</gene>
<proteinExistence type="predicted"/>
<dbReference type="GO" id="GO:0046491">
    <property type="term" value="P:L-methylmalonyl-CoA metabolic process"/>
    <property type="evidence" value="ECO:0007669"/>
    <property type="project" value="TreeGrafter"/>
</dbReference>
<dbReference type="AlphaFoldDB" id="A0A1E3SYN9"/>
<keyword evidence="1" id="KW-0479">Metal-binding</keyword>
<comment type="caution">
    <text evidence="3">The sequence shown here is derived from an EMBL/GenBank/DDBJ whole genome shotgun (WGS) entry which is preliminary data.</text>
</comment>
<dbReference type="Pfam" id="PF00903">
    <property type="entry name" value="Glyoxalase"/>
    <property type="match status" value="1"/>
</dbReference>
<dbReference type="PROSITE" id="PS51819">
    <property type="entry name" value="VOC"/>
    <property type="match status" value="1"/>
</dbReference>
<dbReference type="PANTHER" id="PTHR43048">
    <property type="entry name" value="METHYLMALONYL-COA EPIMERASE"/>
    <property type="match status" value="1"/>
</dbReference>